<feature type="compositionally biased region" description="Basic residues" evidence="1">
    <location>
        <begin position="256"/>
        <end position="267"/>
    </location>
</feature>
<keyword evidence="3" id="KW-1185">Reference proteome</keyword>
<feature type="region of interest" description="Disordered" evidence="1">
    <location>
        <begin position="222"/>
        <end position="267"/>
    </location>
</feature>
<dbReference type="OrthoDB" id="3433125at2759"/>
<dbReference type="InterPro" id="IPR053221">
    <property type="entry name" value="Burnettramic_acid_biosynth"/>
</dbReference>
<gene>
    <name evidence="2" type="ORF">DHEL01_v207433</name>
</gene>
<dbReference type="PANTHER" id="PTHR38887:SF1">
    <property type="entry name" value="RAS MODIFICATION PROTEIN ERF4"/>
    <property type="match status" value="1"/>
</dbReference>
<dbReference type="PANTHER" id="PTHR38887">
    <property type="entry name" value="CHROMOSOME 21, WHOLE GENOME SHOTGUN SEQUENCE"/>
    <property type="match status" value="1"/>
</dbReference>
<proteinExistence type="predicted"/>
<comment type="caution">
    <text evidence="2">The sequence shown here is derived from an EMBL/GenBank/DDBJ whole genome shotgun (WGS) entry which is preliminary data.</text>
</comment>
<evidence type="ECO:0000313" key="2">
    <source>
        <dbReference type="EMBL" id="POS74180.1"/>
    </source>
</evidence>
<dbReference type="EMBL" id="MAVT02000671">
    <property type="protein sequence ID" value="POS74180.1"/>
    <property type="molecule type" value="Genomic_DNA"/>
</dbReference>
<evidence type="ECO:0000313" key="3">
    <source>
        <dbReference type="Proteomes" id="UP000094444"/>
    </source>
</evidence>
<organism evidence="2 3">
    <name type="scientific">Diaporthe helianthi</name>
    <dbReference type="NCBI Taxonomy" id="158607"/>
    <lineage>
        <taxon>Eukaryota</taxon>
        <taxon>Fungi</taxon>
        <taxon>Dikarya</taxon>
        <taxon>Ascomycota</taxon>
        <taxon>Pezizomycotina</taxon>
        <taxon>Sordariomycetes</taxon>
        <taxon>Sordariomycetidae</taxon>
        <taxon>Diaporthales</taxon>
        <taxon>Diaporthaceae</taxon>
        <taxon>Diaporthe</taxon>
    </lineage>
</organism>
<dbReference type="InParanoid" id="A0A2P5HV90"/>
<feature type="compositionally biased region" description="Basic and acidic residues" evidence="1">
    <location>
        <begin position="222"/>
        <end position="255"/>
    </location>
</feature>
<evidence type="ECO:0000256" key="1">
    <source>
        <dbReference type="SAM" id="MobiDB-lite"/>
    </source>
</evidence>
<dbReference type="Proteomes" id="UP000094444">
    <property type="component" value="Unassembled WGS sequence"/>
</dbReference>
<protein>
    <submittedName>
        <fullName evidence="2">Uncharacterized protein</fullName>
    </submittedName>
</protein>
<dbReference type="AlphaFoldDB" id="A0A2P5HV90"/>
<reference evidence="2" key="1">
    <citation type="submission" date="2017-09" db="EMBL/GenBank/DDBJ databases">
        <title>Polyketide synthases of a Diaporthe helianthi virulent isolate.</title>
        <authorList>
            <person name="Baroncelli R."/>
        </authorList>
    </citation>
    <scope>NUCLEOTIDE SEQUENCE [LARGE SCALE GENOMIC DNA]</scope>
    <source>
        <strain evidence="2">7/96</strain>
    </source>
</reference>
<name>A0A2P5HV90_DIAHE</name>
<sequence length="283" mass="31023">MATAINDDTRLPKAVVIPRRRPSDRARGFVRAYAPDLLRCGIDQATFLQFIDGLNKSVAANPAVEAVDLAGEAVGAIPGGEFAGAPILGAALQVAAGAYKEVNARWGQNGYLTKMNDELFRPRGLYCLIMSYDVKSRRNVALPGQSDSSSHIIRDGILKSNRMRNHDGLLGASNFPDIADLIYPEPVELPGIVGEEEGSGKTSGNSAVWASGQSKLKEKMAARAEKEDLKSQVKFEKREAELQKKEEKREREAQKRARKYPNKGPRVHKPKEGILYIMVVNLP</sequence>
<accession>A0A2P5HV90</accession>